<evidence type="ECO:0000313" key="1">
    <source>
        <dbReference type="EMBL" id="KAK2874753.1"/>
    </source>
</evidence>
<name>A0AA88TN65_9TELE</name>
<keyword evidence="2" id="KW-1185">Reference proteome</keyword>
<reference evidence="1" key="1">
    <citation type="submission" date="2023-08" db="EMBL/GenBank/DDBJ databases">
        <title>Chromosome-level Genome Assembly of mud carp (Cirrhinus molitorella).</title>
        <authorList>
            <person name="Liu H."/>
        </authorList>
    </citation>
    <scope>NUCLEOTIDE SEQUENCE</scope>
    <source>
        <strain evidence="1">Prfri</strain>
        <tissue evidence="1">Muscle</tissue>
    </source>
</reference>
<sequence>MLHYHSKLLFTTFRRHESEVLLLISPSVIRPASPSLGSSDVCRSADECELEFRRSRVLEGCDETHKRVLWMKKHGDLQMLRCFFHSSVCNLAWSDPLSASAARILHG</sequence>
<evidence type="ECO:0000313" key="2">
    <source>
        <dbReference type="Proteomes" id="UP001187343"/>
    </source>
</evidence>
<proteinExistence type="predicted"/>
<dbReference type="Proteomes" id="UP001187343">
    <property type="component" value="Unassembled WGS sequence"/>
</dbReference>
<comment type="caution">
    <text evidence="1">The sequence shown here is derived from an EMBL/GenBank/DDBJ whole genome shotgun (WGS) entry which is preliminary data.</text>
</comment>
<accession>A0AA88TN65</accession>
<protein>
    <submittedName>
        <fullName evidence="1">Uncharacterized protein</fullName>
    </submittedName>
</protein>
<gene>
    <name evidence="1" type="ORF">Q8A67_021906</name>
</gene>
<dbReference type="EMBL" id="JAUYZG010000021">
    <property type="protein sequence ID" value="KAK2874753.1"/>
    <property type="molecule type" value="Genomic_DNA"/>
</dbReference>
<dbReference type="AlphaFoldDB" id="A0AA88TN65"/>
<organism evidence="1 2">
    <name type="scientific">Cirrhinus molitorella</name>
    <name type="common">mud carp</name>
    <dbReference type="NCBI Taxonomy" id="172907"/>
    <lineage>
        <taxon>Eukaryota</taxon>
        <taxon>Metazoa</taxon>
        <taxon>Chordata</taxon>
        <taxon>Craniata</taxon>
        <taxon>Vertebrata</taxon>
        <taxon>Euteleostomi</taxon>
        <taxon>Actinopterygii</taxon>
        <taxon>Neopterygii</taxon>
        <taxon>Teleostei</taxon>
        <taxon>Ostariophysi</taxon>
        <taxon>Cypriniformes</taxon>
        <taxon>Cyprinidae</taxon>
        <taxon>Labeoninae</taxon>
        <taxon>Labeonini</taxon>
        <taxon>Cirrhinus</taxon>
    </lineage>
</organism>